<dbReference type="GO" id="GO:0046872">
    <property type="term" value="F:metal ion binding"/>
    <property type="evidence" value="ECO:0007669"/>
    <property type="project" value="UniProtKB-KW"/>
</dbReference>
<protein>
    <recommendedName>
        <fullName evidence="9">CRISPR-associated exonuclease Cas4</fullName>
        <ecNumber evidence="9">3.1.12.1</ecNumber>
    </recommendedName>
</protein>
<evidence type="ECO:0000313" key="11">
    <source>
        <dbReference type="EMBL" id="KKB59643.1"/>
    </source>
</evidence>
<comment type="similarity">
    <text evidence="9">Belongs to the CRISPR-associated exonuclease Cas4 family.</text>
</comment>
<keyword evidence="12" id="KW-1185">Reference proteome</keyword>
<reference evidence="11 12" key="1">
    <citation type="submission" date="2013-04" db="EMBL/GenBank/DDBJ databases">
        <title>The Genome Sequence of Parabacteroides gordonii DSM 23371.</title>
        <authorList>
            <consortium name="The Broad Institute Genomics Platform"/>
            <person name="Earl A."/>
            <person name="Ward D."/>
            <person name="Feldgarden M."/>
            <person name="Gevers D."/>
            <person name="Martens E."/>
            <person name="Sakamoto M."/>
            <person name="Benno Y."/>
            <person name="Suzuki N."/>
            <person name="Matsunaga N."/>
            <person name="Koshihara K."/>
            <person name="Seki M."/>
            <person name="Komiya H."/>
            <person name="Walker B."/>
            <person name="Young S."/>
            <person name="Zeng Q."/>
            <person name="Gargeya S."/>
            <person name="Fitzgerald M."/>
            <person name="Haas B."/>
            <person name="Abouelleil A."/>
            <person name="Allen A.W."/>
            <person name="Alvarado L."/>
            <person name="Arachchi H.M."/>
            <person name="Berlin A.M."/>
            <person name="Chapman S.B."/>
            <person name="Gainer-Dewar J."/>
            <person name="Goldberg J."/>
            <person name="Griggs A."/>
            <person name="Gujja S."/>
            <person name="Hansen M."/>
            <person name="Howarth C."/>
            <person name="Imamovic A."/>
            <person name="Ireland A."/>
            <person name="Larimer J."/>
            <person name="McCowan C."/>
            <person name="Murphy C."/>
            <person name="Pearson M."/>
            <person name="Poon T.W."/>
            <person name="Priest M."/>
            <person name="Roberts A."/>
            <person name="Saif S."/>
            <person name="Shea T."/>
            <person name="Sisk P."/>
            <person name="Sykes S."/>
            <person name="Wortman J."/>
            <person name="Nusbaum C."/>
            <person name="Birren B."/>
        </authorList>
    </citation>
    <scope>NUCLEOTIDE SEQUENCE [LARGE SCALE GENOMIC DNA]</scope>
    <source>
        <strain evidence="11 12">MS-1</strain>
    </source>
</reference>
<organism evidence="11 12">
    <name type="scientific">Parabacteroides gordonii MS-1 = DSM 23371</name>
    <dbReference type="NCBI Taxonomy" id="1203610"/>
    <lineage>
        <taxon>Bacteria</taxon>
        <taxon>Pseudomonadati</taxon>
        <taxon>Bacteroidota</taxon>
        <taxon>Bacteroidia</taxon>
        <taxon>Bacteroidales</taxon>
        <taxon>Tannerellaceae</taxon>
        <taxon>Parabacteroides</taxon>
    </lineage>
</organism>
<dbReference type="RefSeq" id="WP_028727913.1">
    <property type="nucleotide sequence ID" value="NZ_AUAE01000019.1"/>
</dbReference>
<evidence type="ECO:0000256" key="7">
    <source>
        <dbReference type="ARBA" id="ARBA00023118"/>
    </source>
</evidence>
<dbReference type="PANTHER" id="PTHR37168:SF1">
    <property type="entry name" value="CRISPR-ASSOCIATED EXONUCLEASE CAS4"/>
    <property type="match status" value="1"/>
</dbReference>
<keyword evidence="2 9" id="KW-0479">Metal-binding</keyword>
<evidence type="ECO:0000259" key="10">
    <source>
        <dbReference type="Pfam" id="PF01930"/>
    </source>
</evidence>
<dbReference type="STRING" id="1203610.HMPREF1536_00624"/>
<keyword evidence="6 9" id="KW-0411">Iron-sulfur</keyword>
<dbReference type="Pfam" id="PF01930">
    <property type="entry name" value="Cas_Cas4"/>
    <property type="match status" value="1"/>
</dbReference>
<proteinExistence type="inferred from homology"/>
<sequence length="171" mass="20201">MQITGTHFNYYQICKRKLWLFANGINFEHTSDLVYEGKLIHEDSYPQRSSKYEEVEIDGIKVDYYDAANKVIHEIKKSDKIETAHEWQLKYYLYVFERNGIVGCSGILEYPTLRQTKQVVLSDVDREVLEDMKGEISKIIHSETCPLKDKKRICKNCSYYDFCYTVEPDDL</sequence>
<evidence type="ECO:0000256" key="6">
    <source>
        <dbReference type="ARBA" id="ARBA00023014"/>
    </source>
</evidence>
<gene>
    <name evidence="11" type="ORF">HMPREF1536_00624</name>
</gene>
<keyword evidence="3 9" id="KW-0378">Hydrolase</keyword>
<feature type="domain" description="DUF83" evidence="10">
    <location>
        <begin position="4"/>
        <end position="164"/>
    </location>
</feature>
<evidence type="ECO:0000256" key="3">
    <source>
        <dbReference type="ARBA" id="ARBA00022801"/>
    </source>
</evidence>
<comment type="cofactor">
    <cofactor evidence="9">
        <name>Mg(2+)</name>
        <dbReference type="ChEBI" id="CHEBI:18420"/>
    </cofactor>
    <cofactor evidence="9">
        <name>Mn(2+)</name>
        <dbReference type="ChEBI" id="CHEBI:29035"/>
    </cofactor>
    <text evidence="9">Mg(2+) or Mn(2+) required for ssDNA cleavage activity.</text>
</comment>
<dbReference type="HOGENOM" id="CLU_133784_0_0_10"/>
<keyword evidence="5 9" id="KW-0408">Iron</keyword>
<dbReference type="Gene3D" id="3.90.320.10">
    <property type="match status" value="1"/>
</dbReference>
<dbReference type="InterPro" id="IPR013343">
    <property type="entry name" value="CRISPR-assoc_prot_Cas4"/>
</dbReference>
<keyword evidence="8 9" id="KW-0464">Manganese</keyword>
<keyword evidence="7 9" id="KW-0051">Antiviral defense</keyword>
<dbReference type="GO" id="GO:0051607">
    <property type="term" value="P:defense response to virus"/>
    <property type="evidence" value="ECO:0007669"/>
    <property type="project" value="UniProtKB-KW"/>
</dbReference>
<keyword evidence="1 9" id="KW-0540">Nuclease</keyword>
<evidence type="ECO:0000256" key="4">
    <source>
        <dbReference type="ARBA" id="ARBA00022839"/>
    </source>
</evidence>
<dbReference type="EC" id="3.1.12.1" evidence="9"/>
<evidence type="ECO:0000313" key="12">
    <source>
        <dbReference type="Proteomes" id="UP000033035"/>
    </source>
</evidence>
<dbReference type="PANTHER" id="PTHR37168">
    <property type="entry name" value="CRISPR-ASSOCIATED EXONUCLEASE CAS4"/>
    <property type="match status" value="1"/>
</dbReference>
<name>A0A0F5JPD9_9BACT</name>
<dbReference type="InterPro" id="IPR011604">
    <property type="entry name" value="PDDEXK-like_dom_sf"/>
</dbReference>
<accession>A0A0F5JPD9</accession>
<dbReference type="GO" id="GO:0051536">
    <property type="term" value="F:iron-sulfur cluster binding"/>
    <property type="evidence" value="ECO:0007669"/>
    <property type="project" value="UniProtKB-KW"/>
</dbReference>
<comment type="caution">
    <text evidence="11">The sequence shown here is derived from an EMBL/GenBank/DDBJ whole genome shotgun (WGS) entry which is preliminary data.</text>
</comment>
<dbReference type="NCBIfam" id="TIGR00372">
    <property type="entry name" value="cas4"/>
    <property type="match status" value="1"/>
</dbReference>
<dbReference type="Proteomes" id="UP000033035">
    <property type="component" value="Unassembled WGS sequence"/>
</dbReference>
<evidence type="ECO:0000256" key="9">
    <source>
        <dbReference type="RuleBase" id="RU365022"/>
    </source>
</evidence>
<dbReference type="AlphaFoldDB" id="A0A0F5JPD9"/>
<evidence type="ECO:0000256" key="5">
    <source>
        <dbReference type="ARBA" id="ARBA00023004"/>
    </source>
</evidence>
<evidence type="ECO:0000256" key="2">
    <source>
        <dbReference type="ARBA" id="ARBA00022723"/>
    </source>
</evidence>
<keyword evidence="4 9" id="KW-0269">Exonuclease</keyword>
<dbReference type="PATRIC" id="fig|1203610.3.peg.644"/>
<comment type="function">
    <text evidence="9">CRISPR (clustered regularly interspaced short palindromic repeat) is an adaptive immune system that provides protection against mobile genetic elements (viruses, transposable elements and conjugative plasmids). CRISPR clusters contain sequences complementary to antecedent mobile elements and target invading nucleic acids. CRISPR clusters are transcribed and processed into CRISPR RNA (crRNA).</text>
</comment>
<comment type="cofactor">
    <cofactor evidence="9">
        <name>iron-sulfur cluster</name>
        <dbReference type="ChEBI" id="CHEBI:30408"/>
    </cofactor>
</comment>
<dbReference type="InterPro" id="IPR022765">
    <property type="entry name" value="Dna2/Cas4_DUF83"/>
</dbReference>
<dbReference type="GO" id="GO:0004527">
    <property type="term" value="F:exonuclease activity"/>
    <property type="evidence" value="ECO:0007669"/>
    <property type="project" value="UniProtKB-KW"/>
</dbReference>
<evidence type="ECO:0000256" key="8">
    <source>
        <dbReference type="ARBA" id="ARBA00023211"/>
    </source>
</evidence>
<evidence type="ECO:0000256" key="1">
    <source>
        <dbReference type="ARBA" id="ARBA00022722"/>
    </source>
</evidence>
<dbReference type="EMBL" id="AQHW01000003">
    <property type="protein sequence ID" value="KKB59643.1"/>
    <property type="molecule type" value="Genomic_DNA"/>
</dbReference>